<evidence type="ECO:0000256" key="1">
    <source>
        <dbReference type="SAM" id="MobiDB-lite"/>
    </source>
</evidence>
<feature type="region of interest" description="Disordered" evidence="1">
    <location>
        <begin position="242"/>
        <end position="277"/>
    </location>
</feature>
<feature type="chain" id="PRO_5024901758" evidence="2">
    <location>
        <begin position="31"/>
        <end position="277"/>
    </location>
</feature>
<accession>A0A660CBW9</accession>
<feature type="signal peptide" evidence="2">
    <location>
        <begin position="1"/>
        <end position="30"/>
    </location>
</feature>
<keyword evidence="4" id="KW-1185">Reference proteome</keyword>
<evidence type="ECO:0000256" key="2">
    <source>
        <dbReference type="SAM" id="SignalP"/>
    </source>
</evidence>
<dbReference type="Pfam" id="PF08310">
    <property type="entry name" value="LGFP"/>
    <property type="match status" value="4"/>
</dbReference>
<name>A0A660CBW9_9PSEU</name>
<organism evidence="3 4">
    <name type="scientific">Prauserella rugosa</name>
    <dbReference type="NCBI Taxonomy" id="43354"/>
    <lineage>
        <taxon>Bacteria</taxon>
        <taxon>Bacillati</taxon>
        <taxon>Actinomycetota</taxon>
        <taxon>Actinomycetes</taxon>
        <taxon>Pseudonocardiales</taxon>
        <taxon>Pseudonocardiaceae</taxon>
        <taxon>Prauserella</taxon>
    </lineage>
</organism>
<feature type="compositionally biased region" description="Basic and acidic residues" evidence="1">
    <location>
        <begin position="246"/>
        <end position="257"/>
    </location>
</feature>
<proteinExistence type="predicted"/>
<dbReference type="OrthoDB" id="514320at2"/>
<comment type="caution">
    <text evidence="3">The sequence shown here is derived from an EMBL/GenBank/DDBJ whole genome shotgun (WGS) entry which is preliminary data.</text>
</comment>
<dbReference type="InterPro" id="IPR013207">
    <property type="entry name" value="LGFP"/>
</dbReference>
<sequence length="277" mass="30013">MQHRHCRRMIAPTLGAALLAATLAPGVAGATETRAPSDARLAAAICDYQQESTDTAQSSPIDERYESDAQLREALGEPAGPEQAEGDVRWRAYENGRLYWTEEAGVHAVFGDILAKFLDGGGHQTYGVPMTDECEAQEGARYNHFTGTDATGRVSIYWRGGDAFALTGQIRQHWEASGWERGTYGFPTGDTTDIEGGKVNEFEGDDTFGANIYWSANSGAHGVKGKILETYLELGGPGGDLGFPTTDEKPWRGDGKRSNFQGGWITRNGSETDHGTW</sequence>
<reference evidence="3 4" key="1">
    <citation type="submission" date="2019-07" db="EMBL/GenBank/DDBJ databases">
        <title>R&amp;d 2014.</title>
        <authorList>
            <person name="Klenk H.-P."/>
        </authorList>
    </citation>
    <scope>NUCLEOTIDE SEQUENCE [LARGE SCALE GENOMIC DNA]</scope>
    <source>
        <strain evidence="3 4">DSM 43194</strain>
    </source>
</reference>
<evidence type="ECO:0000313" key="4">
    <source>
        <dbReference type="Proteomes" id="UP000317303"/>
    </source>
</evidence>
<evidence type="ECO:0000313" key="3">
    <source>
        <dbReference type="EMBL" id="TWH21080.1"/>
    </source>
</evidence>
<dbReference type="Proteomes" id="UP000317303">
    <property type="component" value="Unassembled WGS sequence"/>
</dbReference>
<keyword evidence="2" id="KW-0732">Signal</keyword>
<dbReference type="AlphaFoldDB" id="A0A660CBW9"/>
<gene>
    <name evidence="3" type="ORF">JD82_02933</name>
</gene>
<protein>
    <submittedName>
        <fullName evidence="3">LGFP repeat-containing protein</fullName>
    </submittedName>
</protein>
<dbReference type="EMBL" id="VLJV01000001">
    <property type="protein sequence ID" value="TWH21080.1"/>
    <property type="molecule type" value="Genomic_DNA"/>
</dbReference>